<dbReference type="AlphaFoldDB" id="A0A7W8BAG4"/>
<comment type="caution">
    <text evidence="6">The sequence shown here is derived from an EMBL/GenBank/DDBJ whole genome shotgun (WGS) entry which is preliminary data.</text>
</comment>
<evidence type="ECO:0000313" key="7">
    <source>
        <dbReference type="Proteomes" id="UP000528608"/>
    </source>
</evidence>
<feature type="domain" description="Lactate/malate dehydrogenase N-terminal" evidence="4">
    <location>
        <begin position="9"/>
        <end position="143"/>
    </location>
</feature>
<dbReference type="InterPro" id="IPR001236">
    <property type="entry name" value="Lactate/malate_DH_N"/>
</dbReference>
<dbReference type="Gene3D" id="3.40.50.720">
    <property type="entry name" value="NAD(P)-binding Rossmann-like Domain"/>
    <property type="match status" value="1"/>
</dbReference>
<dbReference type="InterPro" id="IPR022383">
    <property type="entry name" value="Lactate/malate_DH_C"/>
</dbReference>
<keyword evidence="3" id="KW-0520">NAD</keyword>
<dbReference type="Gene3D" id="3.90.110.10">
    <property type="entry name" value="Lactate dehydrogenase/glycoside hydrolase, family 4, C-terminal"/>
    <property type="match status" value="1"/>
</dbReference>
<evidence type="ECO:0000259" key="5">
    <source>
        <dbReference type="Pfam" id="PF02866"/>
    </source>
</evidence>
<keyword evidence="2" id="KW-0560">Oxidoreductase</keyword>
<dbReference type="SUPFAM" id="SSF53795">
    <property type="entry name" value="PEP carboxykinase-like"/>
    <property type="match status" value="1"/>
</dbReference>
<organism evidence="6 7">
    <name type="scientific">Streptomyces eurocidicus</name>
    <name type="common">Streptoverticillium eurocidicus</name>
    <dbReference type="NCBI Taxonomy" id="66423"/>
    <lineage>
        <taxon>Bacteria</taxon>
        <taxon>Bacillati</taxon>
        <taxon>Actinomycetota</taxon>
        <taxon>Actinomycetes</taxon>
        <taxon>Kitasatosporales</taxon>
        <taxon>Streptomycetaceae</taxon>
        <taxon>Streptomyces</taxon>
    </lineage>
</organism>
<dbReference type="Gene3D" id="3.40.50.300">
    <property type="entry name" value="P-loop containing nucleotide triphosphate hydrolases"/>
    <property type="match status" value="1"/>
</dbReference>
<dbReference type="InterPro" id="IPR015955">
    <property type="entry name" value="Lactate_DH/Glyco_Ohase_4_C"/>
</dbReference>
<dbReference type="Proteomes" id="UP000528608">
    <property type="component" value="Unassembled WGS sequence"/>
</dbReference>
<dbReference type="SUPFAM" id="SSF51735">
    <property type="entry name" value="NAD(P)-binding Rossmann-fold domains"/>
    <property type="match status" value="1"/>
</dbReference>
<accession>A0A7W8BAG4</accession>
<dbReference type="InterPro" id="IPR036291">
    <property type="entry name" value="NAD(P)-bd_dom_sf"/>
</dbReference>
<reference evidence="6 7" key="1">
    <citation type="submission" date="2020-08" db="EMBL/GenBank/DDBJ databases">
        <title>Genomic Encyclopedia of Type Strains, Phase III (KMG-III): the genomes of soil and plant-associated and newly described type strains.</title>
        <authorList>
            <person name="Whitman W."/>
        </authorList>
    </citation>
    <scope>NUCLEOTIDE SEQUENCE [LARGE SCALE GENOMIC DNA]</scope>
    <source>
        <strain evidence="6 7">CECT 3259</strain>
    </source>
</reference>
<dbReference type="InterPro" id="IPR027417">
    <property type="entry name" value="P-loop_NTPase"/>
</dbReference>
<name>A0A7W8BAG4_STREU</name>
<evidence type="ECO:0000256" key="1">
    <source>
        <dbReference type="ARBA" id="ARBA00006054"/>
    </source>
</evidence>
<evidence type="ECO:0000256" key="2">
    <source>
        <dbReference type="ARBA" id="ARBA00023002"/>
    </source>
</evidence>
<dbReference type="EMBL" id="JACHJF010000004">
    <property type="protein sequence ID" value="MBB5118646.1"/>
    <property type="molecule type" value="Genomic_DNA"/>
</dbReference>
<feature type="domain" description="Lactate/malate dehydrogenase C-terminal" evidence="5">
    <location>
        <begin position="152"/>
        <end position="199"/>
    </location>
</feature>
<dbReference type="PRINTS" id="PR00086">
    <property type="entry name" value="LLDHDRGNASE"/>
</dbReference>
<evidence type="ECO:0000259" key="4">
    <source>
        <dbReference type="Pfam" id="PF00056"/>
    </source>
</evidence>
<dbReference type="Pfam" id="PF02866">
    <property type="entry name" value="Ldh_1_C"/>
    <property type="match status" value="1"/>
</dbReference>
<dbReference type="Pfam" id="PF00056">
    <property type="entry name" value="Ldh_1_N"/>
    <property type="match status" value="1"/>
</dbReference>
<dbReference type="SUPFAM" id="SSF56327">
    <property type="entry name" value="LDH C-terminal domain-like"/>
    <property type="match status" value="1"/>
</dbReference>
<comment type="similarity">
    <text evidence="1">Belongs to the LDH/MDH superfamily. LDH family.</text>
</comment>
<dbReference type="RefSeq" id="WP_311775571.1">
    <property type="nucleotide sequence ID" value="NZ_JACHJF010000004.1"/>
</dbReference>
<dbReference type="PANTHER" id="PTHR43128">
    <property type="entry name" value="L-2-HYDROXYCARBOXYLATE DEHYDROGENASE (NAD(P)(+))"/>
    <property type="match status" value="1"/>
</dbReference>
<proteinExistence type="inferred from homology"/>
<dbReference type="GO" id="GO:0004459">
    <property type="term" value="F:L-lactate dehydrogenase (NAD+) activity"/>
    <property type="evidence" value="ECO:0007669"/>
    <property type="project" value="TreeGrafter"/>
</dbReference>
<dbReference type="PANTHER" id="PTHR43128:SF16">
    <property type="entry name" value="L-LACTATE DEHYDROGENASE"/>
    <property type="match status" value="1"/>
</dbReference>
<protein>
    <submittedName>
        <fullName evidence="6">Malate/lactate dehydrogenase</fullName>
    </submittedName>
</protein>
<evidence type="ECO:0000256" key="3">
    <source>
        <dbReference type="ARBA" id="ARBA00023027"/>
    </source>
</evidence>
<sequence>MTPPPVGAVGVIGAGAVGQSVAMLLAAGGWCESVRVVSRTGLSAQALVTDLEDMCQVTASSVRAVHVTDAGQLASCEAVVVCPRGDFINTAHTDIRMAGLNPNAPVIAGLARKLAHYQGLVVMVTNPVDVLTRLFAEVSGCPRVYGVGSNTDTARYRLTLARLLDVSPQTVDGHVIGEHGDRAVVCASATHVGGLPVPVPLRQVRDELTDRPRRINAGLGRTRCGPAGAVIAALRAGLGLDDAVTELCVNHEGRWRGIPLRFIAGTPTVCLPRLDAAEARQLIAADAKLRDAYEPLARLYVPAQPWQKEKTAVPQTAVRIATAAQAATVTSNSPVVTDWALRYFGPWWNAISTAPDADAAVIADVSSNRVTEIAQRVGDHSHEGTVYANSRMLVDRDNDGTVVASQPDDKLVYQAEPGGPLRIYGCEDVPVALAAARLAREVVRGQLLADGWSILHASAVVRDGQTVLTLGDKGAGKTTTALLLARAGWHLLANDRVFIRREDDRLRVLPWPSAAAIGLGLLDALDWYETVRERLRNGEQLHPTQHQKVTDALHSGSRTPLWNEFGKELKPQFFPDQLHSWLGLTLATEGHATCVLFPRITPDAELALLDENRAVAAGDFFTADTEDRYPDIFGLLPADLPGVEPLLERLGELPWHSLAFGHDVKANTDLLKRVTEPTA</sequence>
<gene>
    <name evidence="6" type="ORF">FHS36_002078</name>
</gene>
<evidence type="ECO:0000313" key="6">
    <source>
        <dbReference type="EMBL" id="MBB5118646.1"/>
    </source>
</evidence>
<dbReference type="InterPro" id="IPR001557">
    <property type="entry name" value="L-lactate/malate_DH"/>
</dbReference>
<dbReference type="GO" id="GO:0006089">
    <property type="term" value="P:lactate metabolic process"/>
    <property type="evidence" value="ECO:0007669"/>
    <property type="project" value="TreeGrafter"/>
</dbReference>